<dbReference type="HOGENOM" id="CLU_022195_0_2_1"/>
<dbReference type="AlphaFoldDB" id="A0A0C3C391"/>
<dbReference type="PROSITE" id="PS00086">
    <property type="entry name" value="CYTOCHROME_P450"/>
    <property type="match status" value="1"/>
</dbReference>
<dbReference type="PRINTS" id="PR00463">
    <property type="entry name" value="EP450I"/>
</dbReference>
<evidence type="ECO:0008006" key="11">
    <source>
        <dbReference type="Google" id="ProtNLM"/>
    </source>
</evidence>
<keyword evidence="10" id="KW-1185">Reference proteome</keyword>
<dbReference type="GO" id="GO:0005506">
    <property type="term" value="F:iron ion binding"/>
    <property type="evidence" value="ECO:0007669"/>
    <property type="project" value="InterPro"/>
</dbReference>
<evidence type="ECO:0000256" key="6">
    <source>
        <dbReference type="PIRSR" id="PIRSR602401-1"/>
    </source>
</evidence>
<dbReference type="Proteomes" id="UP000053424">
    <property type="component" value="Unassembled WGS sequence"/>
</dbReference>
<dbReference type="OrthoDB" id="1844152at2759"/>
<dbReference type="GO" id="GO:0020037">
    <property type="term" value="F:heme binding"/>
    <property type="evidence" value="ECO:0007669"/>
    <property type="project" value="InterPro"/>
</dbReference>
<keyword evidence="4 7" id="KW-0560">Oxidoreductase</keyword>
<evidence type="ECO:0000256" key="5">
    <source>
        <dbReference type="ARBA" id="ARBA00023004"/>
    </source>
</evidence>
<dbReference type="PANTHER" id="PTHR46206">
    <property type="entry name" value="CYTOCHROME P450"/>
    <property type="match status" value="1"/>
</dbReference>
<feature type="transmembrane region" description="Helical" evidence="8">
    <location>
        <begin position="20"/>
        <end position="37"/>
    </location>
</feature>
<keyword evidence="8" id="KW-0812">Transmembrane</keyword>
<name>A0A0C3C391_HEBCY</name>
<dbReference type="InterPro" id="IPR036396">
    <property type="entry name" value="Cyt_P450_sf"/>
</dbReference>
<dbReference type="CDD" id="cd11041">
    <property type="entry name" value="CYP503A1-like"/>
    <property type="match status" value="1"/>
</dbReference>
<gene>
    <name evidence="9" type="ORF">M413DRAFT_447671</name>
</gene>
<dbReference type="STRING" id="686832.A0A0C3C391"/>
<accession>A0A0C3C391</accession>
<keyword evidence="8" id="KW-0472">Membrane</keyword>
<keyword evidence="5 6" id="KW-0408">Iron</keyword>
<dbReference type="Pfam" id="PF00067">
    <property type="entry name" value="p450"/>
    <property type="match status" value="1"/>
</dbReference>
<dbReference type="InterPro" id="IPR017972">
    <property type="entry name" value="Cyt_P450_CS"/>
</dbReference>
<dbReference type="InterPro" id="IPR002401">
    <property type="entry name" value="Cyt_P450_E_grp-I"/>
</dbReference>
<organism evidence="9 10">
    <name type="scientific">Hebeloma cylindrosporum</name>
    <dbReference type="NCBI Taxonomy" id="76867"/>
    <lineage>
        <taxon>Eukaryota</taxon>
        <taxon>Fungi</taxon>
        <taxon>Dikarya</taxon>
        <taxon>Basidiomycota</taxon>
        <taxon>Agaricomycotina</taxon>
        <taxon>Agaricomycetes</taxon>
        <taxon>Agaricomycetidae</taxon>
        <taxon>Agaricales</taxon>
        <taxon>Agaricineae</taxon>
        <taxon>Hymenogastraceae</taxon>
        <taxon>Hebeloma</taxon>
    </lineage>
</organism>
<keyword evidence="3 6" id="KW-0479">Metal-binding</keyword>
<evidence type="ECO:0000256" key="2">
    <source>
        <dbReference type="ARBA" id="ARBA00010617"/>
    </source>
</evidence>
<evidence type="ECO:0000256" key="3">
    <source>
        <dbReference type="ARBA" id="ARBA00022723"/>
    </source>
</evidence>
<protein>
    <recommendedName>
        <fullName evidence="11">Cytochrome P450</fullName>
    </recommendedName>
</protein>
<dbReference type="GO" id="GO:0016705">
    <property type="term" value="F:oxidoreductase activity, acting on paired donors, with incorporation or reduction of molecular oxygen"/>
    <property type="evidence" value="ECO:0007669"/>
    <property type="project" value="InterPro"/>
</dbReference>
<comment type="cofactor">
    <cofactor evidence="1 6">
        <name>heme</name>
        <dbReference type="ChEBI" id="CHEBI:30413"/>
    </cofactor>
</comment>
<feature type="binding site" description="axial binding residue" evidence="6">
    <location>
        <position position="455"/>
    </location>
    <ligand>
        <name>heme</name>
        <dbReference type="ChEBI" id="CHEBI:30413"/>
    </ligand>
    <ligandPart>
        <name>Fe</name>
        <dbReference type="ChEBI" id="CHEBI:18248"/>
    </ligandPart>
</feature>
<sequence>MFDLKNAFIVSPSAIADHQLFFIVVGAVCYCLMLAYYKAESRKLKHIPSTESNVPLFSYLGALKFLLDSRKVVNAGLKKWPNTMFKIPDLLEWVVVTPEPSVIDEIRKAPENSLSSADAFDEALQTEYTLGAQFTKNPYHAPIIRAKLTRALPQLMPEIHEEVVDAFNEFIPLTSDWSSVKALDTFMNVICRVSNRIFVGRPLCRDPEFVALNVQYTKDVAVAGTLLRLVPTFLRPLANKLVSNVPKRMREGLKQLAPLFAARRKQREASKYHDEQPLDILTWMLDEAKGEEATDWYLTARILAVNFAAIHTSSMTFTHAFYYLAAFPEYMKPLREEVEDIVQREGWTKAGIDQMHKIDSFIKESQRLHPLTIVAMKRIAVNDHTFSDGTTVPRGTTIGIALDSVHLNEKIYPDALRFDPFRFVKLKEQDITGRRFDLVTTGVDSLGFGHGRHSCPGRYFAACELKLMLAHVVMNYDVKLENEGVRPKDMWLMVSCVPNPDAKVLFRKRVL</sequence>
<dbReference type="PRINTS" id="PR00385">
    <property type="entry name" value="P450"/>
</dbReference>
<evidence type="ECO:0000313" key="9">
    <source>
        <dbReference type="EMBL" id="KIM38724.1"/>
    </source>
</evidence>
<comment type="similarity">
    <text evidence="2 7">Belongs to the cytochrome P450 family.</text>
</comment>
<dbReference type="Gene3D" id="1.10.630.10">
    <property type="entry name" value="Cytochrome P450"/>
    <property type="match status" value="1"/>
</dbReference>
<proteinExistence type="inferred from homology"/>
<evidence type="ECO:0000256" key="4">
    <source>
        <dbReference type="ARBA" id="ARBA00023002"/>
    </source>
</evidence>
<dbReference type="SUPFAM" id="SSF48264">
    <property type="entry name" value="Cytochrome P450"/>
    <property type="match status" value="1"/>
</dbReference>
<keyword evidence="8" id="KW-1133">Transmembrane helix</keyword>
<dbReference type="InterPro" id="IPR001128">
    <property type="entry name" value="Cyt_P450"/>
</dbReference>
<reference evidence="10" key="2">
    <citation type="submission" date="2015-01" db="EMBL/GenBank/DDBJ databases">
        <title>Evolutionary Origins and Diversification of the Mycorrhizal Mutualists.</title>
        <authorList>
            <consortium name="DOE Joint Genome Institute"/>
            <consortium name="Mycorrhizal Genomics Consortium"/>
            <person name="Kohler A."/>
            <person name="Kuo A."/>
            <person name="Nagy L.G."/>
            <person name="Floudas D."/>
            <person name="Copeland A."/>
            <person name="Barry K.W."/>
            <person name="Cichocki N."/>
            <person name="Veneault-Fourrey C."/>
            <person name="LaButti K."/>
            <person name="Lindquist E.A."/>
            <person name="Lipzen A."/>
            <person name="Lundell T."/>
            <person name="Morin E."/>
            <person name="Murat C."/>
            <person name="Riley R."/>
            <person name="Ohm R."/>
            <person name="Sun H."/>
            <person name="Tunlid A."/>
            <person name="Henrissat B."/>
            <person name="Grigoriev I.V."/>
            <person name="Hibbett D.S."/>
            <person name="Martin F."/>
        </authorList>
    </citation>
    <scope>NUCLEOTIDE SEQUENCE [LARGE SCALE GENOMIC DNA]</scope>
    <source>
        <strain evidence="10">h7</strain>
    </source>
</reference>
<dbReference type="EMBL" id="KN831789">
    <property type="protein sequence ID" value="KIM38724.1"/>
    <property type="molecule type" value="Genomic_DNA"/>
</dbReference>
<evidence type="ECO:0000256" key="7">
    <source>
        <dbReference type="RuleBase" id="RU000461"/>
    </source>
</evidence>
<keyword evidence="7" id="KW-0503">Monooxygenase</keyword>
<evidence type="ECO:0000256" key="8">
    <source>
        <dbReference type="SAM" id="Phobius"/>
    </source>
</evidence>
<keyword evidence="6 7" id="KW-0349">Heme</keyword>
<evidence type="ECO:0000313" key="10">
    <source>
        <dbReference type="Proteomes" id="UP000053424"/>
    </source>
</evidence>
<evidence type="ECO:0000256" key="1">
    <source>
        <dbReference type="ARBA" id="ARBA00001971"/>
    </source>
</evidence>
<reference evidence="9 10" key="1">
    <citation type="submission" date="2014-04" db="EMBL/GenBank/DDBJ databases">
        <authorList>
            <consortium name="DOE Joint Genome Institute"/>
            <person name="Kuo A."/>
            <person name="Gay G."/>
            <person name="Dore J."/>
            <person name="Kohler A."/>
            <person name="Nagy L.G."/>
            <person name="Floudas D."/>
            <person name="Copeland A."/>
            <person name="Barry K.W."/>
            <person name="Cichocki N."/>
            <person name="Veneault-Fourrey C."/>
            <person name="LaButti K."/>
            <person name="Lindquist E.A."/>
            <person name="Lipzen A."/>
            <person name="Lundell T."/>
            <person name="Morin E."/>
            <person name="Murat C."/>
            <person name="Sun H."/>
            <person name="Tunlid A."/>
            <person name="Henrissat B."/>
            <person name="Grigoriev I.V."/>
            <person name="Hibbett D.S."/>
            <person name="Martin F."/>
            <person name="Nordberg H.P."/>
            <person name="Cantor M.N."/>
            <person name="Hua S.X."/>
        </authorList>
    </citation>
    <scope>NUCLEOTIDE SEQUENCE [LARGE SCALE GENOMIC DNA]</scope>
    <source>
        <strain evidence="10">h7</strain>
    </source>
</reference>
<dbReference type="GO" id="GO:0004497">
    <property type="term" value="F:monooxygenase activity"/>
    <property type="evidence" value="ECO:0007669"/>
    <property type="project" value="UniProtKB-KW"/>
</dbReference>